<keyword evidence="8" id="KW-1185">Reference proteome</keyword>
<dbReference type="RefSeq" id="WP_268041184.1">
    <property type="nucleotide sequence ID" value="NZ_JAPQER010000004.1"/>
</dbReference>
<dbReference type="Pfam" id="PF03851">
    <property type="entry name" value="UvdE"/>
    <property type="match status" value="1"/>
</dbReference>
<gene>
    <name evidence="7" type="primary">uvsE</name>
    <name evidence="7" type="ORF">OW763_10960</name>
</gene>
<evidence type="ECO:0000313" key="7">
    <source>
        <dbReference type="EMBL" id="MCY6484861.1"/>
    </source>
</evidence>
<keyword evidence="2 7" id="KW-0255">Endonuclease</keyword>
<protein>
    <submittedName>
        <fullName evidence="7">UV DNA damage repair endonuclease UvsE</fullName>
    </submittedName>
</protein>
<dbReference type="PANTHER" id="PTHR31290:SF5">
    <property type="entry name" value="UV-DAMAGE ENDONUCLEASE"/>
    <property type="match status" value="1"/>
</dbReference>
<dbReference type="SUPFAM" id="SSF51658">
    <property type="entry name" value="Xylose isomerase-like"/>
    <property type="match status" value="1"/>
</dbReference>
<reference evidence="7" key="1">
    <citation type="submission" date="2022-12" db="EMBL/GenBank/DDBJ databases">
        <authorList>
            <person name="Wang J."/>
        </authorList>
    </citation>
    <scope>NUCLEOTIDE SEQUENCE</scope>
    <source>
        <strain evidence="7">HY-45-18</strain>
    </source>
</reference>
<evidence type="ECO:0000256" key="5">
    <source>
        <dbReference type="ARBA" id="ARBA00022801"/>
    </source>
</evidence>
<evidence type="ECO:0000256" key="4">
    <source>
        <dbReference type="ARBA" id="ARBA00022769"/>
    </source>
</evidence>
<name>A0ABT4D0U3_9CLOT</name>
<organism evidence="7 8">
    <name type="scientific">Clostridium aestuarii</name>
    <dbReference type="NCBI Taxonomy" id="338193"/>
    <lineage>
        <taxon>Bacteria</taxon>
        <taxon>Bacillati</taxon>
        <taxon>Bacillota</taxon>
        <taxon>Clostridia</taxon>
        <taxon>Eubacteriales</taxon>
        <taxon>Clostridiaceae</taxon>
        <taxon>Clostridium</taxon>
    </lineage>
</organism>
<dbReference type="NCBIfam" id="TIGR00629">
    <property type="entry name" value="uvde"/>
    <property type="match status" value="1"/>
</dbReference>
<proteinExistence type="predicted"/>
<dbReference type="Gene3D" id="3.20.20.150">
    <property type="entry name" value="Divalent-metal-dependent TIM barrel enzymes"/>
    <property type="match status" value="1"/>
</dbReference>
<sequence length="319" mass="37751">MRVRIGYVAIALNLPKITSSSSVTFKTYSKLCSKQERLDKLKKVTLSNMNDLYKILQYNIENEIHFYRITSKLVPLATHPEVDDWNYRNIFKRDFEIIGELIRKYNLRVDTHPDQFNVINSTREEVVKSTERNLWFHVNLFNDINYKLGKMIIHVGGSQGGKDKAIDRFINNFRKFPQEIREKLILENDDKVFKVKDVLGICKELNIPMVLDAHHHICNNNGELLENMLEGIFNTWSEEMMPPKVHFSSPRDGEKDRKHSDYINAYDFIEFIEKCKDVNKDLDVMLEAKKKDLALYKLIDDIKNIKKEWKWIDKTTFEI</sequence>
<dbReference type="Proteomes" id="UP001078443">
    <property type="component" value="Unassembled WGS sequence"/>
</dbReference>
<keyword evidence="3" id="KW-0227">DNA damage</keyword>
<dbReference type="InterPro" id="IPR036237">
    <property type="entry name" value="Xyl_isomerase-like_sf"/>
</dbReference>
<dbReference type="GO" id="GO:0004519">
    <property type="term" value="F:endonuclease activity"/>
    <property type="evidence" value="ECO:0007669"/>
    <property type="project" value="UniProtKB-KW"/>
</dbReference>
<keyword evidence="5" id="KW-0378">Hydrolase</keyword>
<dbReference type="InterPro" id="IPR004601">
    <property type="entry name" value="UvdE"/>
</dbReference>
<comment type="caution">
    <text evidence="7">The sequence shown here is derived from an EMBL/GenBank/DDBJ whole genome shotgun (WGS) entry which is preliminary data.</text>
</comment>
<dbReference type="EMBL" id="JAPQER010000004">
    <property type="protein sequence ID" value="MCY6484861.1"/>
    <property type="molecule type" value="Genomic_DNA"/>
</dbReference>
<evidence type="ECO:0000256" key="2">
    <source>
        <dbReference type="ARBA" id="ARBA00022759"/>
    </source>
</evidence>
<keyword evidence="4" id="KW-0228">DNA excision</keyword>
<keyword evidence="1" id="KW-0540">Nuclease</keyword>
<dbReference type="PANTHER" id="PTHR31290">
    <property type="entry name" value="UV-DAMAGE ENDONUCLEASE"/>
    <property type="match status" value="1"/>
</dbReference>
<evidence type="ECO:0000313" key="8">
    <source>
        <dbReference type="Proteomes" id="UP001078443"/>
    </source>
</evidence>
<evidence type="ECO:0000256" key="1">
    <source>
        <dbReference type="ARBA" id="ARBA00022722"/>
    </source>
</evidence>
<accession>A0ABT4D0U3</accession>
<evidence type="ECO:0000256" key="6">
    <source>
        <dbReference type="ARBA" id="ARBA00023204"/>
    </source>
</evidence>
<evidence type="ECO:0000256" key="3">
    <source>
        <dbReference type="ARBA" id="ARBA00022763"/>
    </source>
</evidence>
<keyword evidence="6" id="KW-0234">DNA repair</keyword>